<keyword evidence="2" id="KW-0479">Metal-binding</keyword>
<keyword evidence="13" id="KW-1185">Reference proteome</keyword>
<dbReference type="FunFam" id="3.30.160.60:FF:000145">
    <property type="entry name" value="Zinc finger protein 574"/>
    <property type="match status" value="1"/>
</dbReference>
<dbReference type="EMBL" id="JAIWYP010000008">
    <property type="protein sequence ID" value="KAH3780937.1"/>
    <property type="molecule type" value="Genomic_DNA"/>
</dbReference>
<comment type="caution">
    <text evidence="12">The sequence shown here is derived from an EMBL/GenBank/DDBJ whole genome shotgun (WGS) entry which is preliminary data.</text>
</comment>
<dbReference type="Proteomes" id="UP000828390">
    <property type="component" value="Unassembled WGS sequence"/>
</dbReference>
<reference evidence="12" key="1">
    <citation type="journal article" date="2019" name="bioRxiv">
        <title>The Genome of the Zebra Mussel, Dreissena polymorpha: A Resource for Invasive Species Research.</title>
        <authorList>
            <person name="McCartney M.A."/>
            <person name="Auch B."/>
            <person name="Kono T."/>
            <person name="Mallez S."/>
            <person name="Zhang Y."/>
            <person name="Obille A."/>
            <person name="Becker A."/>
            <person name="Abrahante J.E."/>
            <person name="Garbe J."/>
            <person name="Badalamenti J.P."/>
            <person name="Herman A."/>
            <person name="Mangelson H."/>
            <person name="Liachko I."/>
            <person name="Sullivan S."/>
            <person name="Sone E.D."/>
            <person name="Koren S."/>
            <person name="Silverstein K.A.T."/>
            <person name="Beckman K.B."/>
            <person name="Gohl D.M."/>
        </authorList>
    </citation>
    <scope>NUCLEOTIDE SEQUENCE</scope>
    <source>
        <strain evidence="12">Duluth1</strain>
        <tissue evidence="12">Whole animal</tissue>
    </source>
</reference>
<feature type="domain" description="C2H2-type" evidence="11">
    <location>
        <begin position="40"/>
        <end position="67"/>
    </location>
</feature>
<dbReference type="GO" id="GO:0003677">
    <property type="term" value="F:DNA binding"/>
    <property type="evidence" value="ECO:0007669"/>
    <property type="project" value="UniProtKB-KW"/>
</dbReference>
<dbReference type="FunFam" id="3.30.160.60:FF:000322">
    <property type="entry name" value="GDNF-inducible zinc finger protein 1"/>
    <property type="match status" value="1"/>
</dbReference>
<keyword evidence="8" id="KW-0804">Transcription</keyword>
<evidence type="ECO:0000256" key="9">
    <source>
        <dbReference type="ARBA" id="ARBA00023242"/>
    </source>
</evidence>
<evidence type="ECO:0000256" key="2">
    <source>
        <dbReference type="ARBA" id="ARBA00022723"/>
    </source>
</evidence>
<gene>
    <name evidence="12" type="ORF">DPMN_158762</name>
</gene>
<accession>A0A9D4IQ40</accession>
<evidence type="ECO:0000313" key="13">
    <source>
        <dbReference type="Proteomes" id="UP000828390"/>
    </source>
</evidence>
<evidence type="ECO:0000313" key="12">
    <source>
        <dbReference type="EMBL" id="KAH3780937.1"/>
    </source>
</evidence>
<proteinExistence type="predicted"/>
<protein>
    <recommendedName>
        <fullName evidence="11">C2H2-type domain-containing protein</fullName>
    </recommendedName>
</protein>
<evidence type="ECO:0000256" key="5">
    <source>
        <dbReference type="ARBA" id="ARBA00022833"/>
    </source>
</evidence>
<dbReference type="Gene3D" id="3.30.160.60">
    <property type="entry name" value="Classic Zinc Finger"/>
    <property type="match status" value="2"/>
</dbReference>
<evidence type="ECO:0000259" key="11">
    <source>
        <dbReference type="PROSITE" id="PS50157"/>
    </source>
</evidence>
<name>A0A9D4IQ40_DREPO</name>
<keyword evidence="7" id="KW-0238">DNA-binding</keyword>
<evidence type="ECO:0000256" key="6">
    <source>
        <dbReference type="ARBA" id="ARBA00023015"/>
    </source>
</evidence>
<evidence type="ECO:0000256" key="7">
    <source>
        <dbReference type="ARBA" id="ARBA00023125"/>
    </source>
</evidence>
<evidence type="ECO:0000256" key="8">
    <source>
        <dbReference type="ARBA" id="ARBA00023163"/>
    </source>
</evidence>
<dbReference type="InterPro" id="IPR013087">
    <property type="entry name" value="Znf_C2H2_type"/>
</dbReference>
<keyword evidence="9" id="KW-0539">Nucleus</keyword>
<evidence type="ECO:0000256" key="10">
    <source>
        <dbReference type="PROSITE-ProRule" id="PRU00042"/>
    </source>
</evidence>
<dbReference type="InterPro" id="IPR036236">
    <property type="entry name" value="Znf_C2H2_sf"/>
</dbReference>
<evidence type="ECO:0000256" key="4">
    <source>
        <dbReference type="ARBA" id="ARBA00022771"/>
    </source>
</evidence>
<dbReference type="PANTHER" id="PTHR24394:SF44">
    <property type="entry name" value="ZINC FINGER PROTEIN 271-LIKE"/>
    <property type="match status" value="1"/>
</dbReference>
<dbReference type="SMART" id="SM00355">
    <property type="entry name" value="ZnF_C2H2"/>
    <property type="match status" value="2"/>
</dbReference>
<evidence type="ECO:0000256" key="3">
    <source>
        <dbReference type="ARBA" id="ARBA00022737"/>
    </source>
</evidence>
<keyword evidence="4 10" id="KW-0863">Zinc-finger</keyword>
<dbReference type="AlphaFoldDB" id="A0A9D4IQ40"/>
<comment type="subcellular location">
    <subcellularLocation>
        <location evidence="1">Nucleus</location>
    </subcellularLocation>
</comment>
<dbReference type="PROSITE" id="PS00028">
    <property type="entry name" value="ZINC_FINGER_C2H2_1"/>
    <property type="match status" value="2"/>
</dbReference>
<sequence>MCSLMCSGIKPFRCVICDARFPIREYLVNHMVCHTTDRKYKCDVCSATFFRQSNLSSHMISHTGNNACMVLVSAGKENILISTPKYGRVSVRVFSVPGLHYRIPQNT</sequence>
<dbReference type="PROSITE" id="PS50157">
    <property type="entry name" value="ZINC_FINGER_C2H2_2"/>
    <property type="match status" value="2"/>
</dbReference>
<dbReference type="GO" id="GO:0008270">
    <property type="term" value="F:zinc ion binding"/>
    <property type="evidence" value="ECO:0007669"/>
    <property type="project" value="UniProtKB-KW"/>
</dbReference>
<dbReference type="GO" id="GO:0000981">
    <property type="term" value="F:DNA-binding transcription factor activity, RNA polymerase II-specific"/>
    <property type="evidence" value="ECO:0007669"/>
    <property type="project" value="TreeGrafter"/>
</dbReference>
<feature type="domain" description="C2H2-type" evidence="11">
    <location>
        <begin position="12"/>
        <end position="39"/>
    </location>
</feature>
<keyword evidence="3" id="KW-0677">Repeat</keyword>
<keyword evidence="6" id="KW-0805">Transcription regulation</keyword>
<dbReference type="SUPFAM" id="SSF57667">
    <property type="entry name" value="beta-beta-alpha zinc fingers"/>
    <property type="match status" value="1"/>
</dbReference>
<reference evidence="12" key="2">
    <citation type="submission" date="2020-11" db="EMBL/GenBank/DDBJ databases">
        <authorList>
            <person name="McCartney M.A."/>
            <person name="Auch B."/>
            <person name="Kono T."/>
            <person name="Mallez S."/>
            <person name="Becker A."/>
            <person name="Gohl D.M."/>
            <person name="Silverstein K.A.T."/>
            <person name="Koren S."/>
            <person name="Bechman K.B."/>
            <person name="Herman A."/>
            <person name="Abrahante J.E."/>
            <person name="Garbe J."/>
        </authorList>
    </citation>
    <scope>NUCLEOTIDE SEQUENCE</scope>
    <source>
        <strain evidence="12">Duluth1</strain>
        <tissue evidence="12">Whole animal</tissue>
    </source>
</reference>
<organism evidence="12 13">
    <name type="scientific">Dreissena polymorpha</name>
    <name type="common">Zebra mussel</name>
    <name type="synonym">Mytilus polymorpha</name>
    <dbReference type="NCBI Taxonomy" id="45954"/>
    <lineage>
        <taxon>Eukaryota</taxon>
        <taxon>Metazoa</taxon>
        <taxon>Spiralia</taxon>
        <taxon>Lophotrochozoa</taxon>
        <taxon>Mollusca</taxon>
        <taxon>Bivalvia</taxon>
        <taxon>Autobranchia</taxon>
        <taxon>Heteroconchia</taxon>
        <taxon>Euheterodonta</taxon>
        <taxon>Imparidentia</taxon>
        <taxon>Neoheterodontei</taxon>
        <taxon>Myida</taxon>
        <taxon>Dreissenoidea</taxon>
        <taxon>Dreissenidae</taxon>
        <taxon>Dreissena</taxon>
    </lineage>
</organism>
<keyword evidence="5" id="KW-0862">Zinc</keyword>
<dbReference type="Pfam" id="PF13912">
    <property type="entry name" value="zf-C2H2_6"/>
    <property type="match status" value="1"/>
</dbReference>
<evidence type="ECO:0000256" key="1">
    <source>
        <dbReference type="ARBA" id="ARBA00004123"/>
    </source>
</evidence>
<dbReference type="GO" id="GO:0005634">
    <property type="term" value="C:nucleus"/>
    <property type="evidence" value="ECO:0007669"/>
    <property type="project" value="UniProtKB-SubCell"/>
</dbReference>
<dbReference type="PANTHER" id="PTHR24394">
    <property type="entry name" value="ZINC FINGER PROTEIN"/>
    <property type="match status" value="1"/>
</dbReference>